<name>T1BYR5_9ZZZZ</name>
<dbReference type="EMBL" id="AUZY01000536">
    <property type="protein sequence ID" value="EQD78431.1"/>
    <property type="molecule type" value="Genomic_DNA"/>
</dbReference>
<dbReference type="Pfam" id="PF14367">
    <property type="entry name" value="DUF4411"/>
    <property type="match status" value="1"/>
</dbReference>
<organism evidence="1">
    <name type="scientific">mine drainage metagenome</name>
    <dbReference type="NCBI Taxonomy" id="410659"/>
    <lineage>
        <taxon>unclassified sequences</taxon>
        <taxon>metagenomes</taxon>
        <taxon>ecological metagenomes</taxon>
    </lineage>
</organism>
<proteinExistence type="predicted"/>
<dbReference type="InterPro" id="IPR016541">
    <property type="entry name" value="UCP008505"/>
</dbReference>
<comment type="caution">
    <text evidence="1">The sequence shown here is derived from an EMBL/GenBank/DDBJ whole genome shotgun (WGS) entry which is preliminary data.</text>
</comment>
<dbReference type="AlphaFoldDB" id="T1BYR5"/>
<accession>T1BYR5</accession>
<gene>
    <name evidence="1" type="ORF">B1B_00727</name>
</gene>
<reference evidence="1" key="2">
    <citation type="journal article" date="2014" name="ISME J.">
        <title>Microbial stratification in low pH oxic and suboxic macroscopic growths along an acid mine drainage.</title>
        <authorList>
            <person name="Mendez-Garcia C."/>
            <person name="Mesa V."/>
            <person name="Sprenger R.R."/>
            <person name="Richter M."/>
            <person name="Diez M.S."/>
            <person name="Solano J."/>
            <person name="Bargiela R."/>
            <person name="Golyshina O.V."/>
            <person name="Manteca A."/>
            <person name="Ramos J.L."/>
            <person name="Gallego J.R."/>
            <person name="Llorente I."/>
            <person name="Martins Dos Santos V.A."/>
            <person name="Jensen O.N."/>
            <person name="Pelaez A.I."/>
            <person name="Sanchez J."/>
            <person name="Ferrer M."/>
        </authorList>
    </citation>
    <scope>NUCLEOTIDE SEQUENCE</scope>
</reference>
<protein>
    <submittedName>
        <fullName evidence="1">Uncharacterized conserved protein UCP008505</fullName>
    </submittedName>
</protein>
<dbReference type="PIRSF" id="PIRSF008505">
    <property type="entry name" value="UCP008505"/>
    <property type="match status" value="1"/>
</dbReference>
<reference evidence="1" key="1">
    <citation type="submission" date="2013-08" db="EMBL/GenBank/DDBJ databases">
        <authorList>
            <person name="Mendez C."/>
            <person name="Richter M."/>
            <person name="Ferrer M."/>
            <person name="Sanchez J."/>
        </authorList>
    </citation>
    <scope>NUCLEOTIDE SEQUENCE</scope>
</reference>
<sequence>MTSNNYIMDSSSLIELNRHNPIDVFPSVWKNMESLISKGLLIAPTEVLDEITERDDQLTKWAKEQSNFFRAPTQKQIEILKDILKAYPSMVREDRKYDADPWVIALAKEMITDPQQTLTSIKRIVVTEEKLRGEKIRIPYVCQKYNIDSIDIIEMFRIEGWKF</sequence>
<evidence type="ECO:0000313" key="1">
    <source>
        <dbReference type="EMBL" id="EQD78431.1"/>
    </source>
</evidence>